<accession>A0A7J7N0C4</accession>
<dbReference type="AlphaFoldDB" id="A0A7J7N0C4"/>
<organism evidence="4 5">
    <name type="scientific">Kingdonia uniflora</name>
    <dbReference type="NCBI Taxonomy" id="39325"/>
    <lineage>
        <taxon>Eukaryota</taxon>
        <taxon>Viridiplantae</taxon>
        <taxon>Streptophyta</taxon>
        <taxon>Embryophyta</taxon>
        <taxon>Tracheophyta</taxon>
        <taxon>Spermatophyta</taxon>
        <taxon>Magnoliopsida</taxon>
        <taxon>Ranunculales</taxon>
        <taxon>Circaeasteraceae</taxon>
        <taxon>Kingdonia</taxon>
    </lineage>
</organism>
<dbReference type="OrthoDB" id="1862401at2759"/>
<dbReference type="EMBL" id="JACGCM010001161">
    <property type="protein sequence ID" value="KAF6160635.1"/>
    <property type="molecule type" value="Genomic_DNA"/>
</dbReference>
<dbReference type="PANTHER" id="PTHR31625">
    <property type="match status" value="1"/>
</dbReference>
<proteinExistence type="predicted"/>
<dbReference type="Gene3D" id="3.30.559.10">
    <property type="entry name" value="Chloramphenicol acetyltransferase-like domain"/>
    <property type="match status" value="2"/>
</dbReference>
<protein>
    <submittedName>
        <fullName evidence="4">Uncharacterized protein</fullName>
    </submittedName>
</protein>
<dbReference type="InterPro" id="IPR023213">
    <property type="entry name" value="CAT-like_dom_sf"/>
</dbReference>
<dbReference type="GO" id="GO:0016747">
    <property type="term" value="F:acyltransferase activity, transferring groups other than amino-acyl groups"/>
    <property type="evidence" value="ECO:0007669"/>
    <property type="project" value="UniProtKB-ARBA"/>
</dbReference>
<keyword evidence="2" id="KW-0012">Acyltransferase</keyword>
<evidence type="ECO:0000313" key="4">
    <source>
        <dbReference type="EMBL" id="KAF6160635.1"/>
    </source>
</evidence>
<keyword evidence="5" id="KW-1185">Reference proteome</keyword>
<gene>
    <name evidence="4" type="ORF">GIB67_019575</name>
</gene>
<sequence length="513" mass="56817">MEKKAERSKAGRYGGAAWRGKREKGASSQSLDCRRIPLQPVIYIIQDYFQVVMLEQITHFMEYFYTVNVLEQCRVSPPQSSVPETSLPLTLFDLRWLGLVAPVQRLVFYQLHCSKTHFMDSILPNIKNSLSLTLEHFFLLAGNLIWSPQSHIPEILYVEGDSISFTFAESDFDFNHLSSNCSRDVNKLLALIPQRLQSISNVQVPLLALQVTLFPNSGLSIGMAISHVVADGRTSTHFMKFWASVCKLGTGYTSFMSKLLPLYDRAMIKDPDGWELTCLNKLKSRGISRECLSLPKPPEVPSENVLATFVMGQSEIEKLKKWVSARNLKGNIYSTFAVTCACVWVCLIKALGEDNAREHFLFAVDCRALFEPALPITYFGNSVLGCFNSATKSDLVGEDGIAVAAEVITDGIQGMKDDDGLLKRATNYFTNIQLVGSEKIRTVAGSPNLKAYDTDFGWGNPKKVEVVSISDTGAISLAERSDGELGVEVGLALKESEMDAFASIFADTIKSLP</sequence>
<keyword evidence="1" id="KW-0808">Transferase</keyword>
<dbReference type="Proteomes" id="UP000541444">
    <property type="component" value="Unassembled WGS sequence"/>
</dbReference>
<comment type="caution">
    <text evidence="4">The sequence shown here is derived from an EMBL/GenBank/DDBJ whole genome shotgun (WGS) entry which is preliminary data.</text>
</comment>
<dbReference type="InterPro" id="IPR051504">
    <property type="entry name" value="Plant_metabolite_acyltrans"/>
</dbReference>
<evidence type="ECO:0000256" key="2">
    <source>
        <dbReference type="ARBA" id="ARBA00023315"/>
    </source>
</evidence>
<evidence type="ECO:0000256" key="1">
    <source>
        <dbReference type="ARBA" id="ARBA00022679"/>
    </source>
</evidence>
<name>A0A7J7N0C4_9MAGN</name>
<reference evidence="4 5" key="1">
    <citation type="journal article" date="2020" name="IScience">
        <title>Genome Sequencing of the Endangered Kingdonia uniflora (Circaeasteraceae, Ranunculales) Reveals Potential Mechanisms of Evolutionary Specialization.</title>
        <authorList>
            <person name="Sun Y."/>
            <person name="Deng T."/>
            <person name="Zhang A."/>
            <person name="Moore M.J."/>
            <person name="Landis J.B."/>
            <person name="Lin N."/>
            <person name="Zhang H."/>
            <person name="Zhang X."/>
            <person name="Huang J."/>
            <person name="Zhang X."/>
            <person name="Sun H."/>
            <person name="Wang H."/>
        </authorList>
    </citation>
    <scope>NUCLEOTIDE SEQUENCE [LARGE SCALE GENOMIC DNA]</scope>
    <source>
        <strain evidence="4">TB1705</strain>
        <tissue evidence="4">Leaf</tissue>
    </source>
</reference>
<evidence type="ECO:0000256" key="3">
    <source>
        <dbReference type="SAM" id="MobiDB-lite"/>
    </source>
</evidence>
<feature type="region of interest" description="Disordered" evidence="3">
    <location>
        <begin position="1"/>
        <end position="21"/>
    </location>
</feature>
<evidence type="ECO:0000313" key="5">
    <source>
        <dbReference type="Proteomes" id="UP000541444"/>
    </source>
</evidence>
<dbReference type="Pfam" id="PF02458">
    <property type="entry name" value="Transferase"/>
    <property type="match status" value="1"/>
</dbReference>